<name>A0A9N9JNA8_9GLOM</name>
<sequence length="203" mass="23311">YCFYNVNLEGELDLNDFVNLNELYIFGVGQDKNKLQKLTSLMVNKCTKLTKITINYTTLGYLSLGSKPKLQSVSFTSNRQIYFCDHVLKDQIGKLNSLILSKDNSDLKLEAKKVNEECLEYQLSLAKSNMDESNQLWLESLVDSQKEVLHNNSAYARKQLERCKKILTEVLSAEEIQDILGKMIEINELETQSNKLNKLTLKD</sequence>
<comment type="caution">
    <text evidence="1">The sequence shown here is derived from an EMBL/GenBank/DDBJ whole genome shotgun (WGS) entry which is preliminary data.</text>
</comment>
<dbReference type="EMBL" id="CAJVPY010026461">
    <property type="protein sequence ID" value="CAG8789802.1"/>
    <property type="molecule type" value="Genomic_DNA"/>
</dbReference>
<evidence type="ECO:0000313" key="1">
    <source>
        <dbReference type="EMBL" id="CAG8789802.1"/>
    </source>
</evidence>
<keyword evidence="2" id="KW-1185">Reference proteome</keyword>
<accession>A0A9N9JNA8</accession>
<reference evidence="1" key="1">
    <citation type="submission" date="2021-06" db="EMBL/GenBank/DDBJ databases">
        <authorList>
            <person name="Kallberg Y."/>
            <person name="Tangrot J."/>
            <person name="Rosling A."/>
        </authorList>
    </citation>
    <scope>NUCLEOTIDE SEQUENCE</scope>
    <source>
        <strain evidence="1">MA453B</strain>
    </source>
</reference>
<feature type="non-terminal residue" evidence="1">
    <location>
        <position position="1"/>
    </location>
</feature>
<dbReference type="OrthoDB" id="2417728at2759"/>
<dbReference type="Proteomes" id="UP000789405">
    <property type="component" value="Unassembled WGS sequence"/>
</dbReference>
<gene>
    <name evidence="1" type="ORF">DERYTH_LOCUS21180</name>
</gene>
<dbReference type="AlphaFoldDB" id="A0A9N9JNA8"/>
<proteinExistence type="predicted"/>
<evidence type="ECO:0000313" key="2">
    <source>
        <dbReference type="Proteomes" id="UP000789405"/>
    </source>
</evidence>
<organism evidence="1 2">
    <name type="scientific">Dentiscutata erythropus</name>
    <dbReference type="NCBI Taxonomy" id="1348616"/>
    <lineage>
        <taxon>Eukaryota</taxon>
        <taxon>Fungi</taxon>
        <taxon>Fungi incertae sedis</taxon>
        <taxon>Mucoromycota</taxon>
        <taxon>Glomeromycotina</taxon>
        <taxon>Glomeromycetes</taxon>
        <taxon>Diversisporales</taxon>
        <taxon>Gigasporaceae</taxon>
        <taxon>Dentiscutata</taxon>
    </lineage>
</organism>
<protein>
    <submittedName>
        <fullName evidence="1">5828_t:CDS:1</fullName>
    </submittedName>
</protein>